<dbReference type="PATRIC" id="fig|1280949.3.peg.369"/>
<evidence type="ECO:0000256" key="1">
    <source>
        <dbReference type="SAM" id="SignalP"/>
    </source>
</evidence>
<evidence type="ECO:0008006" key="4">
    <source>
        <dbReference type="Google" id="ProtNLM"/>
    </source>
</evidence>
<keyword evidence="3" id="KW-1185">Reference proteome</keyword>
<dbReference type="AlphaFoldDB" id="A0A069E3H0"/>
<dbReference type="EMBL" id="ARYH01000001">
    <property type="protein sequence ID" value="KCZ84374.1"/>
    <property type="molecule type" value="Genomic_DNA"/>
</dbReference>
<comment type="caution">
    <text evidence="2">The sequence shown here is derived from an EMBL/GenBank/DDBJ whole genome shotgun (WGS) entry which is preliminary data.</text>
</comment>
<sequence length="222" mass="23323">MRRLFPLPLISALLATCFAAPAFAEIPMPESCEPRIAGVALATASDAGEAQLACDVDRAAIYEGRANTIFGSAINPLVSVVDLAVSPSGAVYVYAVSDVQGAMILDARSVPADMDQPGSVPVCHLHTLMPDEAAAEVSLGLLKAASPDLPGYAERMEVVVNPDGSHRSVLMLDSHDVVSRVQTASGERDFSRHIRQTDDVAKLNELIIGVANVSSGWDCKAP</sequence>
<proteinExistence type="predicted"/>
<evidence type="ECO:0000313" key="3">
    <source>
        <dbReference type="Proteomes" id="UP000027446"/>
    </source>
</evidence>
<dbReference type="Proteomes" id="UP000027446">
    <property type="component" value="Unassembled WGS sequence"/>
</dbReference>
<accession>A0A069E3H0</accession>
<gene>
    <name evidence="2" type="ORF">HAD_01805</name>
</gene>
<reference evidence="2 3" key="1">
    <citation type="journal article" date="2014" name="Antonie Van Leeuwenhoek">
        <title>Hyphomonas beringensis sp. nov. and Hyphomonas chukchiensis sp. nov., isolated from surface seawater of the Bering Sea and Chukchi Sea.</title>
        <authorList>
            <person name="Li C."/>
            <person name="Lai Q."/>
            <person name="Li G."/>
            <person name="Dong C."/>
            <person name="Wang J."/>
            <person name="Liao Y."/>
            <person name="Shao Z."/>
        </authorList>
    </citation>
    <scope>NUCLEOTIDE SEQUENCE [LARGE SCALE GENOMIC DNA]</scope>
    <source>
        <strain evidence="2 3">MHS-3</strain>
    </source>
</reference>
<dbReference type="STRING" id="1280949.HAD_01805"/>
<feature type="chain" id="PRO_5001663417" description="Lipoprotein" evidence="1">
    <location>
        <begin position="25"/>
        <end position="222"/>
    </location>
</feature>
<name>A0A069E3H0_9PROT</name>
<dbReference type="RefSeq" id="WP_035569044.1">
    <property type="nucleotide sequence ID" value="NZ_ARYH01000001.1"/>
</dbReference>
<evidence type="ECO:0000313" key="2">
    <source>
        <dbReference type="EMBL" id="KCZ84374.1"/>
    </source>
</evidence>
<keyword evidence="1" id="KW-0732">Signal</keyword>
<protein>
    <recommendedName>
        <fullName evidence="4">Lipoprotein</fullName>
    </recommendedName>
</protein>
<organism evidence="2 3">
    <name type="scientific">Hyphomonas adhaerens MHS-3</name>
    <dbReference type="NCBI Taxonomy" id="1280949"/>
    <lineage>
        <taxon>Bacteria</taxon>
        <taxon>Pseudomonadati</taxon>
        <taxon>Pseudomonadota</taxon>
        <taxon>Alphaproteobacteria</taxon>
        <taxon>Hyphomonadales</taxon>
        <taxon>Hyphomonadaceae</taxon>
        <taxon>Hyphomonas</taxon>
    </lineage>
</organism>
<feature type="signal peptide" evidence="1">
    <location>
        <begin position="1"/>
        <end position="24"/>
    </location>
</feature>
<dbReference type="OrthoDB" id="7618740at2"/>